<evidence type="ECO:0000256" key="1">
    <source>
        <dbReference type="SAM" id="MobiDB-lite"/>
    </source>
</evidence>
<evidence type="ECO:0000313" key="2">
    <source>
        <dbReference type="EMBL" id="CAD7087940.1"/>
    </source>
</evidence>
<keyword evidence="3" id="KW-1185">Reference proteome</keyword>
<dbReference type="InParanoid" id="A0A7R8UVM3"/>
<feature type="region of interest" description="Disordered" evidence="1">
    <location>
        <begin position="26"/>
        <end position="58"/>
    </location>
</feature>
<dbReference type="Proteomes" id="UP000594454">
    <property type="component" value="Chromosome 4"/>
</dbReference>
<dbReference type="AlphaFoldDB" id="A0A7R8UVM3"/>
<organism evidence="2 3">
    <name type="scientific">Hermetia illucens</name>
    <name type="common">Black soldier fly</name>
    <dbReference type="NCBI Taxonomy" id="343691"/>
    <lineage>
        <taxon>Eukaryota</taxon>
        <taxon>Metazoa</taxon>
        <taxon>Ecdysozoa</taxon>
        <taxon>Arthropoda</taxon>
        <taxon>Hexapoda</taxon>
        <taxon>Insecta</taxon>
        <taxon>Pterygota</taxon>
        <taxon>Neoptera</taxon>
        <taxon>Endopterygota</taxon>
        <taxon>Diptera</taxon>
        <taxon>Brachycera</taxon>
        <taxon>Stratiomyomorpha</taxon>
        <taxon>Stratiomyidae</taxon>
        <taxon>Hermetiinae</taxon>
        <taxon>Hermetia</taxon>
    </lineage>
</organism>
<accession>A0A7R8UVM3</accession>
<name>A0A7R8UVM3_HERIL</name>
<protein>
    <submittedName>
        <fullName evidence="2">Uncharacterized protein</fullName>
    </submittedName>
</protein>
<reference evidence="2 3" key="1">
    <citation type="submission" date="2020-11" db="EMBL/GenBank/DDBJ databases">
        <authorList>
            <person name="Wallbank WR R."/>
            <person name="Pardo Diaz C."/>
            <person name="Kozak K."/>
            <person name="Martin S."/>
            <person name="Jiggins C."/>
            <person name="Moest M."/>
            <person name="Warren A I."/>
            <person name="Generalovic N T."/>
            <person name="Byers J.R.P. K."/>
            <person name="Montejo-Kovacevich G."/>
            <person name="Yen C E."/>
        </authorList>
    </citation>
    <scope>NUCLEOTIDE SEQUENCE [LARGE SCALE GENOMIC DNA]</scope>
</reference>
<evidence type="ECO:0000313" key="3">
    <source>
        <dbReference type="Proteomes" id="UP000594454"/>
    </source>
</evidence>
<proteinExistence type="predicted"/>
<dbReference type="EMBL" id="LR899012">
    <property type="protein sequence ID" value="CAD7087940.1"/>
    <property type="molecule type" value="Genomic_DNA"/>
</dbReference>
<sequence length="95" mass="10684">MHLIPGMLYNGNITVQQMRQYRMMRKPDQISTEGTKQDVWQGEGNGEAGADSLVLGEPNLLPDKHTDFRQGPSNFISLYNYSDVMCLPAKVPGRE</sequence>
<gene>
    <name evidence="2" type="ORF">HERILL_LOCUS10612</name>
</gene>